<dbReference type="PANTHER" id="PTHR30629">
    <property type="entry name" value="PROPHAGE INTEGRASE"/>
    <property type="match status" value="1"/>
</dbReference>
<dbReference type="Proteomes" id="UP001380365">
    <property type="component" value="Unassembled WGS sequence"/>
</dbReference>
<evidence type="ECO:0000313" key="6">
    <source>
        <dbReference type="EMBL" id="MEJ5095360.1"/>
    </source>
</evidence>
<comment type="caution">
    <text evidence="6">The sequence shown here is derived from an EMBL/GenBank/DDBJ whole genome shotgun (WGS) entry which is preliminary data.</text>
</comment>
<dbReference type="PANTHER" id="PTHR30629:SF2">
    <property type="entry name" value="PROPHAGE INTEGRASE INTS-RELATED"/>
    <property type="match status" value="1"/>
</dbReference>
<dbReference type="Pfam" id="PF00589">
    <property type="entry name" value="Phage_integrase"/>
    <property type="match status" value="1"/>
</dbReference>
<evidence type="ECO:0000259" key="5">
    <source>
        <dbReference type="PROSITE" id="PS51898"/>
    </source>
</evidence>
<name>A0ABU8Q781_9SPHN</name>
<dbReference type="InterPro" id="IPR038488">
    <property type="entry name" value="Integrase_DNA-bd_sf"/>
</dbReference>
<gene>
    <name evidence="6" type="ORF">WH159_12525</name>
</gene>
<keyword evidence="2" id="KW-0229">DNA integration</keyword>
<evidence type="ECO:0000256" key="4">
    <source>
        <dbReference type="SAM" id="MobiDB-lite"/>
    </source>
</evidence>
<evidence type="ECO:0000256" key="1">
    <source>
        <dbReference type="ARBA" id="ARBA00008857"/>
    </source>
</evidence>
<dbReference type="Pfam" id="PF13356">
    <property type="entry name" value="Arm-DNA-bind_3"/>
    <property type="match status" value="1"/>
</dbReference>
<dbReference type="RefSeq" id="WP_132884586.1">
    <property type="nucleotide sequence ID" value="NZ_JBBGZA010000001.1"/>
</dbReference>
<dbReference type="SUPFAM" id="SSF56349">
    <property type="entry name" value="DNA breaking-rejoining enzymes"/>
    <property type="match status" value="1"/>
</dbReference>
<feature type="compositionally biased region" description="Basic and acidic residues" evidence="4">
    <location>
        <begin position="99"/>
        <end position="116"/>
    </location>
</feature>
<accession>A0ABU8Q781</accession>
<dbReference type="InterPro" id="IPR013762">
    <property type="entry name" value="Integrase-like_cat_sf"/>
</dbReference>
<proteinExistence type="inferred from homology"/>
<dbReference type="Gene3D" id="3.30.160.390">
    <property type="entry name" value="Integrase, DNA-binding domain"/>
    <property type="match status" value="1"/>
</dbReference>
<organism evidence="6 7">
    <name type="scientific">Sphingomonas molluscorum</name>
    <dbReference type="NCBI Taxonomy" id="418184"/>
    <lineage>
        <taxon>Bacteria</taxon>
        <taxon>Pseudomonadati</taxon>
        <taxon>Pseudomonadota</taxon>
        <taxon>Alphaproteobacteria</taxon>
        <taxon>Sphingomonadales</taxon>
        <taxon>Sphingomonadaceae</taxon>
        <taxon>Sphingomonas</taxon>
    </lineage>
</organism>
<keyword evidence="7" id="KW-1185">Reference proteome</keyword>
<dbReference type="PROSITE" id="PS51898">
    <property type="entry name" value="TYR_RECOMBINASE"/>
    <property type="match status" value="1"/>
</dbReference>
<evidence type="ECO:0000256" key="3">
    <source>
        <dbReference type="ARBA" id="ARBA00023172"/>
    </source>
</evidence>
<feature type="domain" description="Tyr recombinase" evidence="5">
    <location>
        <begin position="226"/>
        <end position="422"/>
    </location>
</feature>
<dbReference type="EMBL" id="JBBGZA010000001">
    <property type="protein sequence ID" value="MEJ5095360.1"/>
    <property type="molecule type" value="Genomic_DNA"/>
</dbReference>
<sequence length="454" mass="51478">MVKAKLTKQFVDALEPDADPRKRLTVWDTELPGFGLTVTPPGVRGGCVKSYIVQYRPGGRGTPTRRITIGRHGAEWQPATARAEAAELMRQRRTGVDPFEERKRRRQAEIDAREQTEQAEKVARRFEYVAFRAEFVDRYAKPNQARSWKQTEAALRDLDGKFAGQRVDLLARDDISSGLSELKRRSPSAAIAAHKALRKLYNWANSETLFSWHPMREMSAPAKTKVRARVLSGAELKVIWEAAGDLGYPFGLMYQVILCTGLRLTDVSEATWGEYHSEHEALIIRAERMKRHPHDVRGDFLVPLNLSAVAIIEAIREAPVRYSPALAKGNRPIFTTSGKAPVKGFSYSKAALDAKIKEKLGAPLPHWTTHDLRRTMATAMQPLGVPPSIIDRLQDHRDKEQSKTALHYQHWDYVEEKRDAAKLYGQYLAGVIFGAKEYEPLVRKVSFRLEREDE</sequence>
<feature type="region of interest" description="Disordered" evidence="4">
    <location>
        <begin position="96"/>
        <end position="116"/>
    </location>
</feature>
<evidence type="ECO:0000313" key="7">
    <source>
        <dbReference type="Proteomes" id="UP001380365"/>
    </source>
</evidence>
<evidence type="ECO:0000256" key="2">
    <source>
        <dbReference type="ARBA" id="ARBA00022908"/>
    </source>
</evidence>
<protein>
    <submittedName>
        <fullName evidence="6">Integrase family protein</fullName>
    </submittedName>
</protein>
<comment type="similarity">
    <text evidence="1">Belongs to the 'phage' integrase family.</text>
</comment>
<dbReference type="InterPro" id="IPR002104">
    <property type="entry name" value="Integrase_catalytic"/>
</dbReference>
<reference evidence="6 7" key="1">
    <citation type="submission" date="2023-12" db="EMBL/GenBank/DDBJ databases">
        <title>Gut-associated functions are favored during microbiome assembly across C. elegans life.</title>
        <authorList>
            <person name="Zimmermann J."/>
        </authorList>
    </citation>
    <scope>NUCLEOTIDE SEQUENCE [LARGE SCALE GENOMIC DNA]</scope>
    <source>
        <strain evidence="6 7">JUb134</strain>
    </source>
</reference>
<dbReference type="InterPro" id="IPR011010">
    <property type="entry name" value="DNA_brk_join_enz"/>
</dbReference>
<dbReference type="Gene3D" id="1.10.443.10">
    <property type="entry name" value="Intergrase catalytic core"/>
    <property type="match status" value="1"/>
</dbReference>
<dbReference type="InterPro" id="IPR050808">
    <property type="entry name" value="Phage_Integrase"/>
</dbReference>
<keyword evidence="3" id="KW-0233">DNA recombination</keyword>
<dbReference type="InterPro" id="IPR025166">
    <property type="entry name" value="Integrase_DNA_bind_dom"/>
</dbReference>